<feature type="non-terminal residue" evidence="2">
    <location>
        <position position="1"/>
    </location>
</feature>
<comment type="caution">
    <text evidence="2">The sequence shown here is derived from an EMBL/GenBank/DDBJ whole genome shotgun (WGS) entry which is preliminary data.</text>
</comment>
<keyword evidence="4" id="KW-1185">Reference proteome</keyword>
<accession>A0A9P1D9N4</accession>
<evidence type="ECO:0000313" key="3">
    <source>
        <dbReference type="EMBL" id="CAL1159097.1"/>
    </source>
</evidence>
<dbReference type="AlphaFoldDB" id="A0A9P1D9N4"/>
<gene>
    <name evidence="2" type="ORF">C1SCF055_LOCUS31426</name>
</gene>
<dbReference type="EMBL" id="CAMXCT010003673">
    <property type="protein sequence ID" value="CAI4005722.1"/>
    <property type="molecule type" value="Genomic_DNA"/>
</dbReference>
<organism evidence="2">
    <name type="scientific">Cladocopium goreaui</name>
    <dbReference type="NCBI Taxonomy" id="2562237"/>
    <lineage>
        <taxon>Eukaryota</taxon>
        <taxon>Sar</taxon>
        <taxon>Alveolata</taxon>
        <taxon>Dinophyceae</taxon>
        <taxon>Suessiales</taxon>
        <taxon>Symbiodiniaceae</taxon>
        <taxon>Cladocopium</taxon>
    </lineage>
</organism>
<dbReference type="EMBL" id="CAMXCT020003673">
    <property type="protein sequence ID" value="CAL1159097.1"/>
    <property type="molecule type" value="Genomic_DNA"/>
</dbReference>
<feature type="region of interest" description="Disordered" evidence="1">
    <location>
        <begin position="25"/>
        <end position="69"/>
    </location>
</feature>
<sequence length="87" mass="9909">EVHYEDGRVWVDGKWKDADELQAYRDGHSTRTRSRTRGGAQETFQQLRETTDEASSSSSGLSPEERMATIRGVNQLADVLKEAIRRK</sequence>
<reference evidence="2" key="1">
    <citation type="submission" date="2022-10" db="EMBL/GenBank/DDBJ databases">
        <authorList>
            <person name="Chen Y."/>
            <person name="Dougan E. K."/>
            <person name="Chan C."/>
            <person name="Rhodes N."/>
            <person name="Thang M."/>
        </authorList>
    </citation>
    <scope>NUCLEOTIDE SEQUENCE</scope>
</reference>
<proteinExistence type="predicted"/>
<dbReference type="EMBL" id="CAMXCT030003673">
    <property type="protein sequence ID" value="CAL4793034.1"/>
    <property type="molecule type" value="Genomic_DNA"/>
</dbReference>
<protein>
    <submittedName>
        <fullName evidence="2">Uncharacterized protein</fullName>
    </submittedName>
</protein>
<name>A0A9P1D9N4_9DINO</name>
<dbReference type="Proteomes" id="UP001152797">
    <property type="component" value="Unassembled WGS sequence"/>
</dbReference>
<evidence type="ECO:0000313" key="4">
    <source>
        <dbReference type="Proteomes" id="UP001152797"/>
    </source>
</evidence>
<evidence type="ECO:0000313" key="2">
    <source>
        <dbReference type="EMBL" id="CAI4005722.1"/>
    </source>
</evidence>
<evidence type="ECO:0000256" key="1">
    <source>
        <dbReference type="SAM" id="MobiDB-lite"/>
    </source>
</evidence>
<reference evidence="3" key="2">
    <citation type="submission" date="2024-04" db="EMBL/GenBank/DDBJ databases">
        <authorList>
            <person name="Chen Y."/>
            <person name="Shah S."/>
            <person name="Dougan E. K."/>
            <person name="Thang M."/>
            <person name="Chan C."/>
        </authorList>
    </citation>
    <scope>NUCLEOTIDE SEQUENCE [LARGE SCALE GENOMIC DNA]</scope>
</reference>